<dbReference type="Pfam" id="PF08689">
    <property type="entry name" value="Med5"/>
    <property type="match status" value="1"/>
</dbReference>
<gene>
    <name evidence="9" type="primary">MED5</name>
    <name evidence="10" type="ORF">BDN71DRAFT_1383024</name>
</gene>
<keyword evidence="4 9" id="KW-0805">Transcription regulation</keyword>
<dbReference type="GO" id="GO:0016592">
    <property type="term" value="C:mediator complex"/>
    <property type="evidence" value="ECO:0007669"/>
    <property type="project" value="InterPro"/>
</dbReference>
<evidence type="ECO:0000256" key="8">
    <source>
        <dbReference type="ARBA" id="ARBA00031256"/>
    </source>
</evidence>
<evidence type="ECO:0000256" key="3">
    <source>
        <dbReference type="ARBA" id="ARBA00020628"/>
    </source>
</evidence>
<keyword evidence="7 9" id="KW-0539">Nucleus</keyword>
<comment type="similarity">
    <text evidence="2 9">Belongs to the Mediator complex subunit 5 family.</text>
</comment>
<evidence type="ECO:0000256" key="6">
    <source>
        <dbReference type="ARBA" id="ARBA00023163"/>
    </source>
</evidence>
<evidence type="ECO:0000313" key="10">
    <source>
        <dbReference type="EMBL" id="KAF9499722.1"/>
    </source>
</evidence>
<evidence type="ECO:0000256" key="2">
    <source>
        <dbReference type="ARBA" id="ARBA00008782"/>
    </source>
</evidence>
<comment type="subcellular location">
    <subcellularLocation>
        <location evidence="1 9">Nucleus</location>
    </subcellularLocation>
</comment>
<keyword evidence="6 9" id="KW-0804">Transcription</keyword>
<dbReference type="AlphaFoldDB" id="A0A9P6A480"/>
<evidence type="ECO:0000256" key="5">
    <source>
        <dbReference type="ARBA" id="ARBA00023159"/>
    </source>
</evidence>
<name>A0A9P6A480_PLEER</name>
<evidence type="ECO:0000256" key="7">
    <source>
        <dbReference type="ARBA" id="ARBA00023242"/>
    </source>
</evidence>
<protein>
    <recommendedName>
        <fullName evidence="3 9">Mediator of RNA polymerase II transcription subunit 5</fullName>
    </recommendedName>
    <alternativeName>
        <fullName evidence="8 9">Mediator complex subunit 5</fullName>
    </alternativeName>
</protein>
<evidence type="ECO:0000256" key="4">
    <source>
        <dbReference type="ARBA" id="ARBA00023015"/>
    </source>
</evidence>
<dbReference type="InterPro" id="IPR014801">
    <property type="entry name" value="Mediator_Med5_fun"/>
</dbReference>
<organism evidence="10 11">
    <name type="scientific">Pleurotus eryngii</name>
    <name type="common">Boletus of the steppes</name>
    <dbReference type="NCBI Taxonomy" id="5323"/>
    <lineage>
        <taxon>Eukaryota</taxon>
        <taxon>Fungi</taxon>
        <taxon>Dikarya</taxon>
        <taxon>Basidiomycota</taxon>
        <taxon>Agaricomycotina</taxon>
        <taxon>Agaricomycetes</taxon>
        <taxon>Agaricomycetidae</taxon>
        <taxon>Agaricales</taxon>
        <taxon>Pleurotineae</taxon>
        <taxon>Pleurotaceae</taxon>
        <taxon>Pleurotus</taxon>
    </lineage>
</organism>
<reference evidence="10" key="1">
    <citation type="submission" date="2020-11" db="EMBL/GenBank/DDBJ databases">
        <authorList>
            <consortium name="DOE Joint Genome Institute"/>
            <person name="Ahrendt S."/>
            <person name="Riley R."/>
            <person name="Andreopoulos W."/>
            <person name="Labutti K."/>
            <person name="Pangilinan J."/>
            <person name="Ruiz-Duenas F.J."/>
            <person name="Barrasa J.M."/>
            <person name="Sanchez-Garcia M."/>
            <person name="Camarero S."/>
            <person name="Miyauchi S."/>
            <person name="Serrano A."/>
            <person name="Linde D."/>
            <person name="Babiker R."/>
            <person name="Drula E."/>
            <person name="Ayuso-Fernandez I."/>
            <person name="Pacheco R."/>
            <person name="Padilla G."/>
            <person name="Ferreira P."/>
            <person name="Barriuso J."/>
            <person name="Kellner H."/>
            <person name="Castanera R."/>
            <person name="Alfaro M."/>
            <person name="Ramirez L."/>
            <person name="Pisabarro A.G."/>
            <person name="Kuo A."/>
            <person name="Tritt A."/>
            <person name="Lipzen A."/>
            <person name="He G."/>
            <person name="Yan M."/>
            <person name="Ng V."/>
            <person name="Cullen D."/>
            <person name="Martin F."/>
            <person name="Rosso M.-N."/>
            <person name="Henrissat B."/>
            <person name="Hibbett D."/>
            <person name="Martinez A.T."/>
            <person name="Grigoriev I.V."/>
        </authorList>
    </citation>
    <scope>NUCLEOTIDE SEQUENCE</scope>
    <source>
        <strain evidence="10">ATCC 90797</strain>
    </source>
</reference>
<dbReference type="Proteomes" id="UP000807025">
    <property type="component" value="Unassembled WGS sequence"/>
</dbReference>
<proteinExistence type="inferred from homology"/>
<evidence type="ECO:0000313" key="11">
    <source>
        <dbReference type="Proteomes" id="UP000807025"/>
    </source>
</evidence>
<comment type="caution">
    <text evidence="10">The sequence shown here is derived from an EMBL/GenBank/DDBJ whole genome shotgun (WGS) entry which is preliminary data.</text>
</comment>
<comment type="function">
    <text evidence="9">Component of the Mediator complex, a coactivator involved in the regulated transcription of nearly all RNA polymerase II-dependent genes. Mediator functions as a bridge to convey information from gene-specific regulatory proteins to the basal RNA polymerase II transcription machinery. Mediator is recruited to promoters by direct interactions with regulatory proteins and serves as a scaffold for the assembly of a functional preinitiation complex with RNA polymerase II and the general transcription factors.</text>
</comment>
<dbReference type="GO" id="GO:0006357">
    <property type="term" value="P:regulation of transcription by RNA polymerase II"/>
    <property type="evidence" value="ECO:0007669"/>
    <property type="project" value="InterPro"/>
</dbReference>
<evidence type="ECO:0000256" key="1">
    <source>
        <dbReference type="ARBA" id="ARBA00004123"/>
    </source>
</evidence>
<keyword evidence="5 9" id="KW-0010">Activator</keyword>
<accession>A0A9P6A480</accession>
<dbReference type="EMBL" id="MU154530">
    <property type="protein sequence ID" value="KAF9499722.1"/>
    <property type="molecule type" value="Genomic_DNA"/>
</dbReference>
<dbReference type="OrthoDB" id="5549158at2759"/>
<evidence type="ECO:0000256" key="9">
    <source>
        <dbReference type="RuleBase" id="RU364142"/>
    </source>
</evidence>
<comment type="subunit">
    <text evidence="9">Component of the Mediator complex.</text>
</comment>
<sequence>MSIADLTRNCFQSGVSAPRWVKLCQLYVSKNGIESTPDVEHQISNSVLILYRSYPGEPDLVEYFRQALQESLVSLPVFVSTFLQAAFSPEIRTSASLDMLCRVALDTHYSSNAPPVGSVVPVGAPSAAIMATVKDALSLLRSASTLPPSHFHQLSTSASELATLLISCITDLSQVPVAQAMVHLSEVNYLLQTLPLSNTARQIFQTYSLSLDMVAGADVKAAHEAQMMQNINASTYGKGEFSDATSNSDIVSFGLLLHHLVHNRGAKYGSGSGGDPVVLLLETLRWSSWTPAVFYTQLISSAFTCLSQTSRNKIWLWVSFIAGRLPSMISQFEATIKSDSSVNADWRSALQTALSNVLRRSELMAQCDHLIQQLNLEAPVLRSASGELLAGLINRSVIDSSFAVGIDVRTAEDSVPRLKTEARDAGHPELQSYITFKISLDASLEEVKLLASRVWLDPTSHETFARVIMEQAAKLTTTLDVESMSHLCKLLLHHETALDIISLHEPISSLVYHALKFIEMYDCETVGDPQTAVGHLGDVVLFAQYTMEKYHLGMDTFTHGANAVSSQFIKAVRNIYALDEITREEMVAFNSWFKTLFDSTSEGIEDSILRSTNPKILLRLAATLVSHAIIARMASKIDNDTLHNGISFFLSPLLNWTLVGVVKSLLREIRTKGFNAPVHFDILQTILLSASCPPTVHCLCGAQILTQITLLNVRVHTASSEFKFDVRAIRQLAARAVGYREPADRTITKHVITATMPTPKQQGQWPNQPRNAILVAIGTARGGKAPHLDVKHCLDVTPPAKFLQLLWSELVVAAGLGEMDMCRRIATYVLTMPQPPQTPPLLPIFLYIVLPSLIVAIDSQNAGEQTLGTELLFNIVTSSLTAALHLEWALRAVGGEPLSPLGGQPGTIMARRLGVNLRMKKNSRTSRSLLHKLTSSQPFMANFPHFMSEINI</sequence>
<keyword evidence="11" id="KW-1185">Reference proteome</keyword>
<dbReference type="GO" id="GO:0003712">
    <property type="term" value="F:transcription coregulator activity"/>
    <property type="evidence" value="ECO:0007669"/>
    <property type="project" value="InterPro"/>
</dbReference>
<dbReference type="PANTHER" id="PTHR35784">
    <property type="entry name" value="MEDIATOR OF RNA POLYMERASE II TRANSCRIPTION SUBUNIT 5"/>
    <property type="match status" value="1"/>
</dbReference>
<dbReference type="PANTHER" id="PTHR35784:SF1">
    <property type="entry name" value="MEDIATOR OF RNA POLYMERASE II TRANSCRIPTION SUBUNIT 5"/>
    <property type="match status" value="1"/>
</dbReference>